<evidence type="ECO:0000256" key="11">
    <source>
        <dbReference type="ARBA" id="ARBA00023316"/>
    </source>
</evidence>
<dbReference type="GO" id="GO:0098552">
    <property type="term" value="C:side of membrane"/>
    <property type="evidence" value="ECO:0007669"/>
    <property type="project" value="UniProtKB-KW"/>
</dbReference>
<dbReference type="PROSITE" id="PS50231">
    <property type="entry name" value="RICIN_B_LECTIN"/>
    <property type="match status" value="2"/>
</dbReference>
<comment type="caution">
    <text evidence="15">The sequence shown here is derived from an EMBL/GenBank/DDBJ whole genome shotgun (WGS) entry which is preliminary data.</text>
</comment>
<keyword evidence="4" id="KW-0336">GPI-anchor</keyword>
<evidence type="ECO:0000256" key="4">
    <source>
        <dbReference type="ARBA" id="ARBA00022622"/>
    </source>
</evidence>
<accession>A0AAD7BZN1</accession>
<feature type="region of interest" description="Disordered" evidence="12">
    <location>
        <begin position="420"/>
        <end position="445"/>
    </location>
</feature>
<dbReference type="Gene3D" id="3.20.20.370">
    <property type="entry name" value="Glycoside hydrolase/deacetylase"/>
    <property type="match status" value="1"/>
</dbReference>
<keyword evidence="4" id="KW-0325">Glycoprotein</keyword>
<evidence type="ECO:0000313" key="15">
    <source>
        <dbReference type="EMBL" id="KAJ7635006.1"/>
    </source>
</evidence>
<evidence type="ECO:0000256" key="7">
    <source>
        <dbReference type="ARBA" id="ARBA00022801"/>
    </source>
</evidence>
<dbReference type="CDD" id="cd10951">
    <property type="entry name" value="CE4_ClCDA_like"/>
    <property type="match status" value="1"/>
</dbReference>
<feature type="compositionally biased region" description="Gly residues" evidence="12">
    <location>
        <begin position="426"/>
        <end position="439"/>
    </location>
</feature>
<keyword evidence="11" id="KW-0961">Cell wall biogenesis/degradation</keyword>
<dbReference type="GO" id="GO:0005975">
    <property type="term" value="P:carbohydrate metabolic process"/>
    <property type="evidence" value="ECO:0007669"/>
    <property type="project" value="InterPro"/>
</dbReference>
<keyword evidence="5" id="KW-0479">Metal-binding</keyword>
<dbReference type="Pfam" id="PF01522">
    <property type="entry name" value="Polysacc_deac_1"/>
    <property type="match status" value="1"/>
</dbReference>
<dbReference type="PROSITE" id="PS51677">
    <property type="entry name" value="NODB"/>
    <property type="match status" value="1"/>
</dbReference>
<keyword evidence="16" id="KW-1185">Reference proteome</keyword>
<dbReference type="InterPro" id="IPR011330">
    <property type="entry name" value="Glyco_hydro/deAcase_b/a-brl"/>
</dbReference>
<feature type="signal peptide" evidence="13">
    <location>
        <begin position="1"/>
        <end position="18"/>
    </location>
</feature>
<name>A0AAD7BZN1_9AGAR</name>
<proteinExistence type="predicted"/>
<feature type="domain" description="NodB homology" evidence="14">
    <location>
        <begin position="38"/>
        <end position="223"/>
    </location>
</feature>
<comment type="cofactor">
    <cofactor evidence="1">
        <name>Co(2+)</name>
        <dbReference type="ChEBI" id="CHEBI:48828"/>
    </cofactor>
</comment>
<dbReference type="Pfam" id="PF00652">
    <property type="entry name" value="Ricin_B_lectin"/>
    <property type="match status" value="3"/>
</dbReference>
<keyword evidence="8" id="KW-0472">Membrane</keyword>
<feature type="chain" id="PRO_5042246227" description="NodB homology domain-containing protein" evidence="13">
    <location>
        <begin position="19"/>
        <end position="568"/>
    </location>
</feature>
<dbReference type="InterPro" id="IPR035992">
    <property type="entry name" value="Ricin_B-like_lectins"/>
</dbReference>
<dbReference type="EMBL" id="JARKIF010000007">
    <property type="protein sequence ID" value="KAJ7635006.1"/>
    <property type="molecule type" value="Genomic_DNA"/>
</dbReference>
<dbReference type="PANTHER" id="PTHR46471">
    <property type="entry name" value="CHITIN DEACETYLASE"/>
    <property type="match status" value="1"/>
</dbReference>
<comment type="subcellular location">
    <subcellularLocation>
        <location evidence="2">Cell membrane</location>
        <topology evidence="2">Lipid-anchor</topology>
        <topology evidence="2">GPI-anchor</topology>
    </subcellularLocation>
</comment>
<evidence type="ECO:0000259" key="14">
    <source>
        <dbReference type="PROSITE" id="PS51677"/>
    </source>
</evidence>
<dbReference type="AlphaFoldDB" id="A0AAD7BZN1"/>
<dbReference type="Gene3D" id="2.80.10.50">
    <property type="match status" value="5"/>
</dbReference>
<evidence type="ECO:0000256" key="1">
    <source>
        <dbReference type="ARBA" id="ARBA00001941"/>
    </source>
</evidence>
<evidence type="ECO:0000256" key="13">
    <source>
        <dbReference type="SAM" id="SignalP"/>
    </source>
</evidence>
<evidence type="ECO:0000256" key="6">
    <source>
        <dbReference type="ARBA" id="ARBA00022729"/>
    </source>
</evidence>
<reference evidence="15" key="1">
    <citation type="submission" date="2023-03" db="EMBL/GenBank/DDBJ databases">
        <title>Massive genome expansion in bonnet fungi (Mycena s.s.) driven by repeated elements and novel gene families across ecological guilds.</title>
        <authorList>
            <consortium name="Lawrence Berkeley National Laboratory"/>
            <person name="Harder C.B."/>
            <person name="Miyauchi S."/>
            <person name="Viragh M."/>
            <person name="Kuo A."/>
            <person name="Thoen E."/>
            <person name="Andreopoulos B."/>
            <person name="Lu D."/>
            <person name="Skrede I."/>
            <person name="Drula E."/>
            <person name="Henrissat B."/>
            <person name="Morin E."/>
            <person name="Kohler A."/>
            <person name="Barry K."/>
            <person name="LaButti K."/>
            <person name="Morin E."/>
            <person name="Salamov A."/>
            <person name="Lipzen A."/>
            <person name="Mereny Z."/>
            <person name="Hegedus B."/>
            <person name="Baldrian P."/>
            <person name="Stursova M."/>
            <person name="Weitz H."/>
            <person name="Taylor A."/>
            <person name="Grigoriev I.V."/>
            <person name="Nagy L.G."/>
            <person name="Martin F."/>
            <person name="Kauserud H."/>
        </authorList>
    </citation>
    <scope>NUCLEOTIDE SEQUENCE</scope>
    <source>
        <strain evidence="15">9284</strain>
    </source>
</reference>
<dbReference type="GO" id="GO:0071555">
    <property type="term" value="P:cell wall organization"/>
    <property type="evidence" value="ECO:0007669"/>
    <property type="project" value="UniProtKB-KW"/>
</dbReference>
<keyword evidence="3" id="KW-1003">Cell membrane</keyword>
<dbReference type="SUPFAM" id="SSF50370">
    <property type="entry name" value="Ricin B-like lectins"/>
    <property type="match status" value="2"/>
</dbReference>
<evidence type="ECO:0000313" key="16">
    <source>
        <dbReference type="Proteomes" id="UP001221142"/>
    </source>
</evidence>
<sequence length="568" mass="59325">MSISLFFSTLLAASVVSGHLNRLPRATPKVYDACINSNDIAITFDDGPYIYLRSIVDQFDAAGAKATFFMNGNNYDCIYDPDRVSDVQYAYNHGHMIGSHTWSHADLPALSSAQIHDSMYRMEEAFSRILGIKPAFMRPPFGDYNSNIQSIAAARGQNVALWDWDTGDADGNTTAQSEALYQDVISSKVKTALILNHEPLESTAKTLVPYALNLFKSKGFNLATMADCLGVGAYQAIGVPQKQTTAWTCNGAPAPGKACGGSIPCQTGTPAFSTTTTTTAGTPTSTPSTPTATPTPNQYIHPGANSGKCLAAASNSDGAAVQITDCVSGGSDSQSWTVSGSALQIYGNKCLDVSGGSTANGNKMQIWTCNTPNNNQQWSLSGQTIQWSGHSSCLDLSGGRLTNGNVIQIWGCNGGSNQVWTRTTGPGNGSGSTGGGSTGSGRTIRPNASGTTCLTAASNANGAKVVVQPCNGSPNQSWTQNGQTLLVNGNMCLDVTDGNTNDGAKMQIWACTPGQGGAAQHFATAGSKIQWAGKNKCLDLTGSSLASGNQVQMWSCASGNGNQVWNFV</sequence>
<evidence type="ECO:0000256" key="3">
    <source>
        <dbReference type="ARBA" id="ARBA00022475"/>
    </source>
</evidence>
<dbReference type="CDD" id="cd00161">
    <property type="entry name" value="beta-trefoil_Ricin-like"/>
    <property type="match status" value="1"/>
</dbReference>
<protein>
    <recommendedName>
        <fullName evidence="14">NodB homology domain-containing protein</fullName>
    </recommendedName>
</protein>
<keyword evidence="7" id="KW-0378">Hydrolase</keyword>
<evidence type="ECO:0000256" key="5">
    <source>
        <dbReference type="ARBA" id="ARBA00022723"/>
    </source>
</evidence>
<gene>
    <name evidence="15" type="ORF">FB45DRAFT_1025905</name>
</gene>
<keyword evidence="10" id="KW-0449">Lipoprotein</keyword>
<dbReference type="SUPFAM" id="SSF88713">
    <property type="entry name" value="Glycoside hydrolase/deacetylase"/>
    <property type="match status" value="1"/>
</dbReference>
<keyword evidence="6 13" id="KW-0732">Signal</keyword>
<evidence type="ECO:0000256" key="9">
    <source>
        <dbReference type="ARBA" id="ARBA00023277"/>
    </source>
</evidence>
<dbReference type="PANTHER" id="PTHR46471:SF2">
    <property type="entry name" value="CHITIN DEACETYLASE-RELATED"/>
    <property type="match status" value="1"/>
</dbReference>
<evidence type="ECO:0000256" key="2">
    <source>
        <dbReference type="ARBA" id="ARBA00004609"/>
    </source>
</evidence>
<dbReference type="GO" id="GO:0005886">
    <property type="term" value="C:plasma membrane"/>
    <property type="evidence" value="ECO:0007669"/>
    <property type="project" value="UniProtKB-SubCell"/>
</dbReference>
<feature type="region of interest" description="Disordered" evidence="12">
    <location>
        <begin position="270"/>
        <end position="298"/>
    </location>
</feature>
<evidence type="ECO:0000256" key="12">
    <source>
        <dbReference type="SAM" id="MobiDB-lite"/>
    </source>
</evidence>
<dbReference type="SMART" id="SM00458">
    <property type="entry name" value="RICIN"/>
    <property type="match status" value="2"/>
</dbReference>
<dbReference type="InterPro" id="IPR002509">
    <property type="entry name" value="NODB_dom"/>
</dbReference>
<evidence type="ECO:0000256" key="10">
    <source>
        <dbReference type="ARBA" id="ARBA00023288"/>
    </source>
</evidence>
<keyword evidence="9" id="KW-0119">Carbohydrate metabolism</keyword>
<evidence type="ECO:0000256" key="8">
    <source>
        <dbReference type="ARBA" id="ARBA00023136"/>
    </source>
</evidence>
<dbReference type="GO" id="GO:0016810">
    <property type="term" value="F:hydrolase activity, acting on carbon-nitrogen (but not peptide) bonds"/>
    <property type="evidence" value="ECO:0007669"/>
    <property type="project" value="InterPro"/>
</dbReference>
<dbReference type="Proteomes" id="UP001221142">
    <property type="component" value="Unassembled WGS sequence"/>
</dbReference>
<dbReference type="GO" id="GO:0046872">
    <property type="term" value="F:metal ion binding"/>
    <property type="evidence" value="ECO:0007669"/>
    <property type="project" value="UniProtKB-KW"/>
</dbReference>
<organism evidence="15 16">
    <name type="scientific">Roridomyces roridus</name>
    <dbReference type="NCBI Taxonomy" id="1738132"/>
    <lineage>
        <taxon>Eukaryota</taxon>
        <taxon>Fungi</taxon>
        <taxon>Dikarya</taxon>
        <taxon>Basidiomycota</taxon>
        <taxon>Agaricomycotina</taxon>
        <taxon>Agaricomycetes</taxon>
        <taxon>Agaricomycetidae</taxon>
        <taxon>Agaricales</taxon>
        <taxon>Marasmiineae</taxon>
        <taxon>Mycenaceae</taxon>
        <taxon>Roridomyces</taxon>
    </lineage>
</organism>
<dbReference type="InterPro" id="IPR000772">
    <property type="entry name" value="Ricin_B_lectin"/>
</dbReference>
<feature type="compositionally biased region" description="Low complexity" evidence="12">
    <location>
        <begin position="270"/>
        <end position="296"/>
    </location>
</feature>